<proteinExistence type="predicted"/>
<gene>
    <name evidence="3" type="primary">LOC104223430</name>
</gene>
<dbReference type="GO" id="GO:0015074">
    <property type="term" value="P:DNA integration"/>
    <property type="evidence" value="ECO:0007669"/>
    <property type="project" value="InterPro"/>
</dbReference>
<name>A0A1U7WG09_NICSY</name>
<dbReference type="InterPro" id="IPR001584">
    <property type="entry name" value="Integrase_cat-core"/>
</dbReference>
<evidence type="ECO:0000313" key="2">
    <source>
        <dbReference type="Proteomes" id="UP000189701"/>
    </source>
</evidence>
<dbReference type="RefSeq" id="XP_009773175.1">
    <property type="nucleotide sequence ID" value="XM_009774873.1"/>
</dbReference>
<protein>
    <submittedName>
        <fullName evidence="3">Uncharacterized protein LOC104223430</fullName>
    </submittedName>
</protein>
<evidence type="ECO:0000313" key="3">
    <source>
        <dbReference type="RefSeq" id="XP_009773175.1"/>
    </source>
</evidence>
<reference evidence="3" key="2">
    <citation type="submission" date="2025-08" db="UniProtKB">
        <authorList>
            <consortium name="RefSeq"/>
        </authorList>
    </citation>
    <scope>IDENTIFICATION</scope>
    <source>
        <tissue evidence="3">Leaf</tissue>
    </source>
</reference>
<dbReference type="SUPFAM" id="SSF53098">
    <property type="entry name" value="Ribonuclease H-like"/>
    <property type="match status" value="1"/>
</dbReference>
<dbReference type="Proteomes" id="UP000189701">
    <property type="component" value="Unplaced"/>
</dbReference>
<organism evidence="2 3">
    <name type="scientific">Nicotiana sylvestris</name>
    <name type="common">Wood tobacco</name>
    <name type="synonym">South American tobacco</name>
    <dbReference type="NCBI Taxonomy" id="4096"/>
    <lineage>
        <taxon>Eukaryota</taxon>
        <taxon>Viridiplantae</taxon>
        <taxon>Streptophyta</taxon>
        <taxon>Embryophyta</taxon>
        <taxon>Tracheophyta</taxon>
        <taxon>Spermatophyta</taxon>
        <taxon>Magnoliopsida</taxon>
        <taxon>eudicotyledons</taxon>
        <taxon>Gunneridae</taxon>
        <taxon>Pentapetalae</taxon>
        <taxon>asterids</taxon>
        <taxon>lamiids</taxon>
        <taxon>Solanales</taxon>
        <taxon>Solanaceae</taxon>
        <taxon>Nicotianoideae</taxon>
        <taxon>Nicotianeae</taxon>
        <taxon>Nicotiana</taxon>
    </lineage>
</organism>
<dbReference type="AlphaFoldDB" id="A0A1U7WG09"/>
<dbReference type="PANTHER" id="PTHR48475:SF1">
    <property type="entry name" value="RNASE H TYPE-1 DOMAIN-CONTAINING PROTEIN"/>
    <property type="match status" value="1"/>
</dbReference>
<sequence length="197" mass="22655">MLPYLSNVHIDLLEIQIRERYGYCNAVEVEPNAQPWILLDHHGKRLLQFLPEMSSVSVVDFVHSNIICRFGIPTTIIMNNAANLNGHLMREICEQFKITHRNSTPYWPKANGAVEVSNKNIKKILRKMIQSSRQWNEKLPFALLGYRTTVRTSVGETPYLLVYGTKVVIPAKVEIPSLRIIVEAEVEDSDWVNTRLE</sequence>
<dbReference type="Gene3D" id="3.30.420.10">
    <property type="entry name" value="Ribonuclease H-like superfamily/Ribonuclease H"/>
    <property type="match status" value="1"/>
</dbReference>
<evidence type="ECO:0000259" key="1">
    <source>
        <dbReference type="PROSITE" id="PS50994"/>
    </source>
</evidence>
<keyword evidence="2" id="KW-1185">Reference proteome</keyword>
<dbReference type="InterPro" id="IPR012337">
    <property type="entry name" value="RNaseH-like_sf"/>
</dbReference>
<dbReference type="GO" id="GO:0003676">
    <property type="term" value="F:nucleic acid binding"/>
    <property type="evidence" value="ECO:0007669"/>
    <property type="project" value="InterPro"/>
</dbReference>
<accession>A0A1U7WG09</accession>
<dbReference type="eggNOG" id="KOG0017">
    <property type="taxonomic scope" value="Eukaryota"/>
</dbReference>
<feature type="domain" description="Integrase catalytic" evidence="1">
    <location>
        <begin position="1"/>
        <end position="166"/>
    </location>
</feature>
<dbReference type="InterPro" id="IPR036397">
    <property type="entry name" value="RNaseH_sf"/>
</dbReference>
<dbReference type="STRING" id="4096.A0A1U7WG09"/>
<dbReference type="OrthoDB" id="1298268at2759"/>
<reference evidence="2" key="1">
    <citation type="journal article" date="2013" name="Genome Biol.">
        <title>Reference genomes and transcriptomes of Nicotiana sylvestris and Nicotiana tomentosiformis.</title>
        <authorList>
            <person name="Sierro N."/>
            <person name="Battey J.N."/>
            <person name="Ouadi S."/>
            <person name="Bovet L."/>
            <person name="Goepfert S."/>
            <person name="Bakaher N."/>
            <person name="Peitsch M.C."/>
            <person name="Ivanov N.V."/>
        </authorList>
    </citation>
    <scope>NUCLEOTIDE SEQUENCE [LARGE SCALE GENOMIC DNA]</scope>
</reference>
<dbReference type="PROSITE" id="PS50994">
    <property type="entry name" value="INTEGRASE"/>
    <property type="match status" value="1"/>
</dbReference>
<dbReference type="PANTHER" id="PTHR48475">
    <property type="entry name" value="RIBONUCLEASE H"/>
    <property type="match status" value="1"/>
</dbReference>